<dbReference type="EMBL" id="JAQQWL010000010">
    <property type="protein sequence ID" value="KAK8054618.1"/>
    <property type="molecule type" value="Genomic_DNA"/>
</dbReference>
<name>A0ABR1U9I0_9PEZI</name>
<dbReference type="RefSeq" id="XP_066713264.1">
    <property type="nucleotide sequence ID" value="XM_066861094.1"/>
</dbReference>
<dbReference type="GeneID" id="92094157"/>
<dbReference type="PANTHER" id="PTHR42085">
    <property type="entry name" value="F-BOX DOMAIN-CONTAINING PROTEIN"/>
    <property type="match status" value="1"/>
</dbReference>
<dbReference type="Proteomes" id="UP001480595">
    <property type="component" value="Unassembled WGS sequence"/>
</dbReference>
<keyword evidence="2" id="KW-1185">Reference proteome</keyword>
<evidence type="ECO:0000313" key="1">
    <source>
        <dbReference type="EMBL" id="KAK8054618.1"/>
    </source>
</evidence>
<comment type="caution">
    <text evidence="1">The sequence shown here is derived from an EMBL/GenBank/DDBJ whole genome shotgun (WGS) entry which is preliminary data.</text>
</comment>
<protein>
    <recommendedName>
        <fullName evidence="3">F-box domain-containing protein</fullName>
    </recommendedName>
</protein>
<proteinExistence type="predicted"/>
<evidence type="ECO:0008006" key="3">
    <source>
        <dbReference type="Google" id="ProtNLM"/>
    </source>
</evidence>
<dbReference type="PANTHER" id="PTHR42085:SF1">
    <property type="entry name" value="F-BOX DOMAIN-CONTAINING PROTEIN"/>
    <property type="match status" value="1"/>
</dbReference>
<accession>A0ABR1U9I0</accession>
<evidence type="ECO:0000313" key="2">
    <source>
        <dbReference type="Proteomes" id="UP001480595"/>
    </source>
</evidence>
<gene>
    <name evidence="1" type="ORF">PG994_009685</name>
</gene>
<sequence length="251" mass="28921">MILRLKPVATVVNKLAMESKNVEEKPFFSLPREIRDQIYKLCLLSSETLQPLYAWSRMNKGFAIKLLRTSKTVHAEACSVFYGQNRFDFSDSFYFINVMDFTNFALAKEVGSFLEKIGSSAEYLGNAVIAFPQYARIELGNTALAPQNMAIIASLRRRCPNLRNLLTDLASTFINLEHQLLGRERPLRHEALALVDAHFRSIPSLQHIIVQVHEVHLSDDKFREDIERLGWTLSAEEIRERTKKNITMRIY</sequence>
<reference evidence="1 2" key="1">
    <citation type="submission" date="2023-01" db="EMBL/GenBank/DDBJ databases">
        <title>Analysis of 21 Apiospora genomes using comparative genomics revels a genus with tremendous synthesis potential of carbohydrate active enzymes and secondary metabolites.</title>
        <authorList>
            <person name="Sorensen T."/>
        </authorList>
    </citation>
    <scope>NUCLEOTIDE SEQUENCE [LARGE SCALE GENOMIC DNA]</scope>
    <source>
        <strain evidence="1 2">CBS 135458</strain>
    </source>
</reference>
<organism evidence="1 2">
    <name type="scientific">Apiospora phragmitis</name>
    <dbReference type="NCBI Taxonomy" id="2905665"/>
    <lineage>
        <taxon>Eukaryota</taxon>
        <taxon>Fungi</taxon>
        <taxon>Dikarya</taxon>
        <taxon>Ascomycota</taxon>
        <taxon>Pezizomycotina</taxon>
        <taxon>Sordariomycetes</taxon>
        <taxon>Xylariomycetidae</taxon>
        <taxon>Amphisphaeriales</taxon>
        <taxon>Apiosporaceae</taxon>
        <taxon>Apiospora</taxon>
    </lineage>
</organism>
<dbReference type="InterPro" id="IPR038883">
    <property type="entry name" value="AN11006-like"/>
</dbReference>